<feature type="transmembrane region" description="Helical" evidence="2">
    <location>
        <begin position="101"/>
        <end position="124"/>
    </location>
</feature>
<sequence length="412" mass="45771">MITPTIGRPDGLIDFAVQHTLSSPAGSYGPWFLALISVSFMMGILLVQFVRYFSAFGYESKGRFALVVACMVLFIADWAIMMSAEWDWFAEHYGDVRRFVLIPWQCWIGPPIGQLTVFTSQIFFAHRCYKLYDRNIFVLVGILTGMAVSLGMFILVAFCIAVDPYNFALVKKFMVPALTVNLLTDFAITCLTLLKLEGHSGQSFSSNTDDILRRIRKMTVEAALPPALCALLNMALYLGMSGKNLSFIWFGSMTPSMYVCSLMFMLNSRLTIRRKLNSTNDNTQGAAGTYEFSKVTASRRIARQTLDGGNGRGTVIFPARSKPSYTPNVSIGVVTERIETVEGPVTGMKSFREEEDESIDQNEVKVDLEGWADHESSPSTPYVSESPAVRMGQGDLDAQPFPSRKRDGDSPV</sequence>
<evidence type="ECO:0000313" key="4">
    <source>
        <dbReference type="EMBL" id="KIO33300.1"/>
    </source>
</evidence>
<keyword evidence="5" id="KW-1185">Reference proteome</keyword>
<feature type="transmembrane region" description="Helical" evidence="2">
    <location>
        <begin position="136"/>
        <end position="161"/>
    </location>
</feature>
<feature type="compositionally biased region" description="Basic and acidic residues" evidence="1">
    <location>
        <begin position="362"/>
        <end position="376"/>
    </location>
</feature>
<dbReference type="HOGENOM" id="CLU_055689_0_0_1"/>
<evidence type="ECO:0000256" key="1">
    <source>
        <dbReference type="SAM" id="MobiDB-lite"/>
    </source>
</evidence>
<feature type="transmembrane region" description="Helical" evidence="2">
    <location>
        <begin position="64"/>
        <end position="81"/>
    </location>
</feature>
<dbReference type="AlphaFoldDB" id="A0A0C3QL02"/>
<feature type="transmembrane region" description="Helical" evidence="2">
    <location>
        <begin position="246"/>
        <end position="266"/>
    </location>
</feature>
<evidence type="ECO:0000313" key="5">
    <source>
        <dbReference type="Proteomes" id="UP000054248"/>
    </source>
</evidence>
<dbReference type="Proteomes" id="UP000054248">
    <property type="component" value="Unassembled WGS sequence"/>
</dbReference>
<keyword evidence="2" id="KW-1133">Transmembrane helix</keyword>
<dbReference type="EMBL" id="KN822949">
    <property type="protein sequence ID" value="KIO33300.1"/>
    <property type="molecule type" value="Genomic_DNA"/>
</dbReference>
<dbReference type="Pfam" id="PF20152">
    <property type="entry name" value="DUF6534"/>
    <property type="match status" value="1"/>
</dbReference>
<reference evidence="4 5" key="1">
    <citation type="submission" date="2014-04" db="EMBL/GenBank/DDBJ databases">
        <authorList>
            <consortium name="DOE Joint Genome Institute"/>
            <person name="Kuo A."/>
            <person name="Girlanda M."/>
            <person name="Perotto S."/>
            <person name="Kohler A."/>
            <person name="Nagy L.G."/>
            <person name="Floudas D."/>
            <person name="Copeland A."/>
            <person name="Barry K.W."/>
            <person name="Cichocki N."/>
            <person name="Veneault-Fourrey C."/>
            <person name="LaButti K."/>
            <person name="Lindquist E.A."/>
            <person name="Lipzen A."/>
            <person name="Lundell T."/>
            <person name="Morin E."/>
            <person name="Murat C."/>
            <person name="Sun H."/>
            <person name="Tunlid A."/>
            <person name="Henrissat B."/>
            <person name="Grigoriev I.V."/>
            <person name="Hibbett D.S."/>
            <person name="Martin F."/>
            <person name="Nordberg H.P."/>
            <person name="Cantor M.N."/>
            <person name="Hua S.X."/>
        </authorList>
    </citation>
    <scope>NUCLEOTIDE SEQUENCE [LARGE SCALE GENOMIC DNA]</scope>
    <source>
        <strain evidence="4 5">MUT 4182</strain>
    </source>
</reference>
<evidence type="ECO:0000259" key="3">
    <source>
        <dbReference type="Pfam" id="PF20152"/>
    </source>
</evidence>
<feature type="domain" description="DUF6534" evidence="3">
    <location>
        <begin position="182"/>
        <end position="269"/>
    </location>
</feature>
<feature type="transmembrane region" description="Helical" evidence="2">
    <location>
        <begin position="31"/>
        <end position="52"/>
    </location>
</feature>
<accession>A0A0C3QL02</accession>
<dbReference type="InterPro" id="IPR045339">
    <property type="entry name" value="DUF6534"/>
</dbReference>
<dbReference type="OrthoDB" id="3183258at2759"/>
<reference evidence="5" key="2">
    <citation type="submission" date="2015-01" db="EMBL/GenBank/DDBJ databases">
        <title>Evolutionary Origins and Diversification of the Mycorrhizal Mutualists.</title>
        <authorList>
            <consortium name="DOE Joint Genome Institute"/>
            <consortium name="Mycorrhizal Genomics Consortium"/>
            <person name="Kohler A."/>
            <person name="Kuo A."/>
            <person name="Nagy L.G."/>
            <person name="Floudas D."/>
            <person name="Copeland A."/>
            <person name="Barry K.W."/>
            <person name="Cichocki N."/>
            <person name="Veneault-Fourrey C."/>
            <person name="LaButti K."/>
            <person name="Lindquist E.A."/>
            <person name="Lipzen A."/>
            <person name="Lundell T."/>
            <person name="Morin E."/>
            <person name="Murat C."/>
            <person name="Riley R."/>
            <person name="Ohm R."/>
            <person name="Sun H."/>
            <person name="Tunlid A."/>
            <person name="Henrissat B."/>
            <person name="Grigoriev I.V."/>
            <person name="Hibbett D.S."/>
            <person name="Martin F."/>
        </authorList>
    </citation>
    <scope>NUCLEOTIDE SEQUENCE [LARGE SCALE GENOMIC DNA]</scope>
    <source>
        <strain evidence="5">MUT 4182</strain>
    </source>
</reference>
<proteinExistence type="predicted"/>
<dbReference type="PANTHER" id="PTHR40465">
    <property type="entry name" value="CHROMOSOME 1, WHOLE GENOME SHOTGUN SEQUENCE"/>
    <property type="match status" value="1"/>
</dbReference>
<keyword evidence="2" id="KW-0812">Transmembrane</keyword>
<feature type="transmembrane region" description="Helical" evidence="2">
    <location>
        <begin position="173"/>
        <end position="194"/>
    </location>
</feature>
<gene>
    <name evidence="4" type="ORF">M407DRAFT_17855</name>
</gene>
<keyword evidence="2" id="KW-0472">Membrane</keyword>
<protein>
    <recommendedName>
        <fullName evidence="3">DUF6534 domain-containing protein</fullName>
    </recommendedName>
</protein>
<organism evidence="4 5">
    <name type="scientific">Tulasnella calospora MUT 4182</name>
    <dbReference type="NCBI Taxonomy" id="1051891"/>
    <lineage>
        <taxon>Eukaryota</taxon>
        <taxon>Fungi</taxon>
        <taxon>Dikarya</taxon>
        <taxon>Basidiomycota</taxon>
        <taxon>Agaricomycotina</taxon>
        <taxon>Agaricomycetes</taxon>
        <taxon>Cantharellales</taxon>
        <taxon>Tulasnellaceae</taxon>
        <taxon>Tulasnella</taxon>
    </lineage>
</organism>
<feature type="region of interest" description="Disordered" evidence="1">
    <location>
        <begin position="352"/>
        <end position="412"/>
    </location>
</feature>
<feature type="transmembrane region" description="Helical" evidence="2">
    <location>
        <begin position="222"/>
        <end position="240"/>
    </location>
</feature>
<name>A0A0C3QL02_9AGAM</name>
<dbReference type="PANTHER" id="PTHR40465:SF1">
    <property type="entry name" value="DUF6534 DOMAIN-CONTAINING PROTEIN"/>
    <property type="match status" value="1"/>
</dbReference>
<evidence type="ECO:0000256" key="2">
    <source>
        <dbReference type="SAM" id="Phobius"/>
    </source>
</evidence>